<reference evidence="11" key="1">
    <citation type="submission" date="2025-08" db="UniProtKB">
        <authorList>
            <consortium name="RefSeq"/>
        </authorList>
    </citation>
    <scope>IDENTIFICATION</scope>
</reference>
<evidence type="ECO:0000256" key="3">
    <source>
        <dbReference type="ARBA" id="ARBA00022989"/>
    </source>
</evidence>
<dbReference type="Gene3D" id="1.20.1070.10">
    <property type="entry name" value="Rhodopsin 7-helix transmembrane proteins"/>
    <property type="match status" value="1"/>
</dbReference>
<organism evidence="10 11">
    <name type="scientific">Gekko japonicus</name>
    <name type="common">Schlegel's Japanese gecko</name>
    <dbReference type="NCBI Taxonomy" id="146911"/>
    <lineage>
        <taxon>Eukaryota</taxon>
        <taxon>Metazoa</taxon>
        <taxon>Chordata</taxon>
        <taxon>Craniata</taxon>
        <taxon>Vertebrata</taxon>
        <taxon>Euteleostomi</taxon>
        <taxon>Lepidosauria</taxon>
        <taxon>Squamata</taxon>
        <taxon>Bifurcata</taxon>
        <taxon>Gekkota</taxon>
        <taxon>Gekkonidae</taxon>
        <taxon>Gekkoninae</taxon>
        <taxon>Gekko</taxon>
    </lineage>
</organism>
<evidence type="ECO:0000313" key="10">
    <source>
        <dbReference type="Proteomes" id="UP000694871"/>
    </source>
</evidence>
<keyword evidence="4" id="KW-0297">G-protein coupled receptor</keyword>
<feature type="transmembrane region" description="Helical" evidence="8">
    <location>
        <begin position="99"/>
        <end position="121"/>
    </location>
</feature>
<comment type="subcellular location">
    <subcellularLocation>
        <location evidence="1">Membrane</location>
        <topology evidence="1">Multi-pass membrane protein</topology>
    </subcellularLocation>
</comment>
<dbReference type="InterPro" id="IPR017452">
    <property type="entry name" value="GPCR_Rhodpsn_7TM"/>
</dbReference>
<evidence type="ECO:0000256" key="8">
    <source>
        <dbReference type="SAM" id="Phobius"/>
    </source>
</evidence>
<evidence type="ECO:0000256" key="1">
    <source>
        <dbReference type="ARBA" id="ARBA00004141"/>
    </source>
</evidence>
<dbReference type="PRINTS" id="PR00245">
    <property type="entry name" value="OLFACTORYR"/>
</dbReference>
<keyword evidence="2 8" id="KW-0812">Transmembrane</keyword>
<keyword evidence="3 8" id="KW-1133">Transmembrane helix</keyword>
<dbReference type="CDD" id="cd15936">
    <property type="entry name" value="7tmA_OR4D-like"/>
    <property type="match status" value="1"/>
</dbReference>
<dbReference type="Proteomes" id="UP000694871">
    <property type="component" value="Unplaced"/>
</dbReference>
<keyword evidence="6" id="KW-0675">Receptor</keyword>
<dbReference type="PRINTS" id="PR00237">
    <property type="entry name" value="GPCRRHODOPSN"/>
</dbReference>
<feature type="transmembrane region" description="Helical" evidence="8">
    <location>
        <begin position="271"/>
        <end position="290"/>
    </location>
</feature>
<keyword evidence="7" id="KW-0807">Transducer</keyword>
<sequence length="327" mass="37023">MAQENLTIKVTEFVLIGLSQNPKWNFILFLIFITIYITTWLGNLTIIFTVIFMRQLHTPMYFLLANLAALDISDSTVTALKLLAGFLSHPNTISYNWCIAQIFFFHFTGASVDFLLTVMAVDRYIAIYKPLQYLTIMNQGVCISLVAGAWLGGFVHSIVQIGILLQLPFCGPNTLDNFYCDIPQVVKLACTDTYITELLMVSNSGLIVAAMFFVLLVSYSVILVKIRTHVTEGKHKALSTCTAHIVVLSLNFGPAIFIYDRPFKVYPGDKIFQVMYTLITPMLNPMIFTLRNTEMKNAMKKLKRKIVSSRSRIFTRKKSFDLGCTEK</sequence>
<dbReference type="PANTHER" id="PTHR48002">
    <property type="entry name" value="OLFACTORY RECEPTOR"/>
    <property type="match status" value="1"/>
</dbReference>
<dbReference type="PROSITE" id="PS50262">
    <property type="entry name" value="G_PROTEIN_RECEP_F1_2"/>
    <property type="match status" value="1"/>
</dbReference>
<feature type="transmembrane region" description="Helical" evidence="8">
    <location>
        <begin position="141"/>
        <end position="165"/>
    </location>
</feature>
<dbReference type="SUPFAM" id="SSF81321">
    <property type="entry name" value="Family A G protein-coupled receptor-like"/>
    <property type="match status" value="1"/>
</dbReference>
<gene>
    <name evidence="11" type="primary">LOC107106316</name>
</gene>
<feature type="domain" description="G-protein coupled receptors family 1 profile" evidence="9">
    <location>
        <begin position="42"/>
        <end position="288"/>
    </location>
</feature>
<dbReference type="Pfam" id="PF13853">
    <property type="entry name" value="7tm_4"/>
    <property type="match status" value="1"/>
</dbReference>
<accession>A0ABM1JKE6</accession>
<keyword evidence="5 8" id="KW-0472">Membrane</keyword>
<evidence type="ECO:0000256" key="6">
    <source>
        <dbReference type="ARBA" id="ARBA00023170"/>
    </source>
</evidence>
<dbReference type="InterPro" id="IPR050427">
    <property type="entry name" value="Olfactory_Receptors"/>
</dbReference>
<dbReference type="RefSeq" id="XP_015261933.1">
    <property type="nucleotide sequence ID" value="XM_015406447.1"/>
</dbReference>
<evidence type="ECO:0000256" key="2">
    <source>
        <dbReference type="ARBA" id="ARBA00022692"/>
    </source>
</evidence>
<feature type="transmembrane region" description="Helical" evidence="8">
    <location>
        <begin position="238"/>
        <end position="259"/>
    </location>
</feature>
<evidence type="ECO:0000256" key="7">
    <source>
        <dbReference type="ARBA" id="ARBA00023224"/>
    </source>
</evidence>
<feature type="transmembrane region" description="Helical" evidence="8">
    <location>
        <begin position="206"/>
        <end position="226"/>
    </location>
</feature>
<dbReference type="GeneID" id="107106316"/>
<keyword evidence="10" id="KW-1185">Reference proteome</keyword>
<evidence type="ECO:0000256" key="5">
    <source>
        <dbReference type="ARBA" id="ARBA00023136"/>
    </source>
</evidence>
<evidence type="ECO:0000313" key="11">
    <source>
        <dbReference type="RefSeq" id="XP_015261933.1"/>
    </source>
</evidence>
<protein>
    <submittedName>
        <fullName evidence="11">Olfactory receptor 4D1-like</fullName>
    </submittedName>
</protein>
<dbReference type="InterPro" id="IPR000276">
    <property type="entry name" value="GPCR_Rhodpsn"/>
</dbReference>
<proteinExistence type="predicted"/>
<evidence type="ECO:0000259" key="9">
    <source>
        <dbReference type="PROSITE" id="PS50262"/>
    </source>
</evidence>
<evidence type="ECO:0000256" key="4">
    <source>
        <dbReference type="ARBA" id="ARBA00023040"/>
    </source>
</evidence>
<dbReference type="InterPro" id="IPR000725">
    <property type="entry name" value="Olfact_rcpt"/>
</dbReference>
<feature type="transmembrane region" description="Helical" evidence="8">
    <location>
        <begin position="60"/>
        <end position="87"/>
    </location>
</feature>
<name>A0ABM1JKE6_GEKJA</name>
<feature type="transmembrane region" description="Helical" evidence="8">
    <location>
        <begin position="26"/>
        <end position="53"/>
    </location>
</feature>